<keyword evidence="4 8" id="KW-0479">Metal-binding</keyword>
<dbReference type="Proteomes" id="UP000240259">
    <property type="component" value="Unassembled WGS sequence"/>
</dbReference>
<comment type="function">
    <text evidence="8">Toxic component of a toxin-antitoxin (TA) system. An RNase.</text>
</comment>
<evidence type="ECO:0000256" key="7">
    <source>
        <dbReference type="ARBA" id="ARBA00038093"/>
    </source>
</evidence>
<dbReference type="AlphaFoldDB" id="A0A2T4IW57"/>
<evidence type="ECO:0000313" key="11">
    <source>
        <dbReference type="Proteomes" id="UP000240259"/>
    </source>
</evidence>
<dbReference type="PANTHER" id="PTHR33653">
    <property type="entry name" value="RIBONUCLEASE VAPC2"/>
    <property type="match status" value="1"/>
</dbReference>
<dbReference type="EMBL" id="PZJX01000027">
    <property type="protein sequence ID" value="PTE09803.1"/>
    <property type="molecule type" value="Genomic_DNA"/>
</dbReference>
<feature type="binding site" evidence="8">
    <location>
        <position position="101"/>
    </location>
    <ligand>
        <name>Mg(2+)</name>
        <dbReference type="ChEBI" id="CHEBI:18420"/>
    </ligand>
</feature>
<proteinExistence type="inferred from homology"/>
<comment type="similarity">
    <text evidence="7 8">Belongs to the PINc/VapC protein family.</text>
</comment>
<keyword evidence="6 8" id="KW-0460">Magnesium</keyword>
<sequence length="139" mass="15500">MYLLDTNVISELRRRDRCDPNVRIWAESRNPAEFYVSAVSILEAQIGALRAERKDIGKAAVLRAWIDGMVAEIAERVLPVDLAVALRCAPLHVPDPRPDRDAYIAATALVNNMTVVTRNTKDFEGTGVKLFNPWIPVTS</sequence>
<dbReference type="InterPro" id="IPR002716">
    <property type="entry name" value="PIN_dom"/>
</dbReference>
<dbReference type="GO" id="GO:0090729">
    <property type="term" value="F:toxin activity"/>
    <property type="evidence" value="ECO:0007669"/>
    <property type="project" value="UniProtKB-KW"/>
</dbReference>
<dbReference type="InterPro" id="IPR022907">
    <property type="entry name" value="VapC_family"/>
</dbReference>
<feature type="binding site" evidence="8">
    <location>
        <position position="5"/>
    </location>
    <ligand>
        <name>Mg(2+)</name>
        <dbReference type="ChEBI" id="CHEBI:18420"/>
    </ligand>
</feature>
<accession>A0A2T4IW57</accession>
<protein>
    <recommendedName>
        <fullName evidence="8">Ribonuclease VapC</fullName>
        <shortName evidence="8">RNase VapC</shortName>
        <ecNumber evidence="8">3.1.-.-</ecNumber>
    </recommendedName>
    <alternativeName>
        <fullName evidence="8">Toxin VapC</fullName>
    </alternativeName>
</protein>
<dbReference type="EC" id="3.1.-.-" evidence="8"/>
<keyword evidence="2 8" id="KW-1277">Toxin-antitoxin system</keyword>
<evidence type="ECO:0000256" key="5">
    <source>
        <dbReference type="ARBA" id="ARBA00022801"/>
    </source>
</evidence>
<evidence type="ECO:0000256" key="1">
    <source>
        <dbReference type="ARBA" id="ARBA00001946"/>
    </source>
</evidence>
<keyword evidence="3 8" id="KW-0540">Nuclease</keyword>
<dbReference type="GO" id="GO:0000287">
    <property type="term" value="F:magnesium ion binding"/>
    <property type="evidence" value="ECO:0007669"/>
    <property type="project" value="UniProtKB-UniRule"/>
</dbReference>
<dbReference type="GO" id="GO:0016787">
    <property type="term" value="F:hydrolase activity"/>
    <property type="evidence" value="ECO:0007669"/>
    <property type="project" value="UniProtKB-KW"/>
</dbReference>
<dbReference type="GO" id="GO:0004540">
    <property type="term" value="F:RNA nuclease activity"/>
    <property type="evidence" value="ECO:0007669"/>
    <property type="project" value="InterPro"/>
</dbReference>
<organism evidence="10 11">
    <name type="scientific">Mesorhizobium helmanticense</name>
    <dbReference type="NCBI Taxonomy" id="1776423"/>
    <lineage>
        <taxon>Bacteria</taxon>
        <taxon>Pseudomonadati</taxon>
        <taxon>Pseudomonadota</taxon>
        <taxon>Alphaproteobacteria</taxon>
        <taxon>Hyphomicrobiales</taxon>
        <taxon>Phyllobacteriaceae</taxon>
        <taxon>Mesorhizobium</taxon>
    </lineage>
</organism>
<dbReference type="Pfam" id="PF01850">
    <property type="entry name" value="PIN"/>
    <property type="match status" value="1"/>
</dbReference>
<dbReference type="InterPro" id="IPR029060">
    <property type="entry name" value="PIN-like_dom_sf"/>
</dbReference>
<reference evidence="10 11" key="1">
    <citation type="submission" date="2018-03" db="EMBL/GenBank/DDBJ databases">
        <title>Genome sequence of the symbiotic type strain Mesorhizobium helmanticense CSLC115NT isolated from Lotus corniculatus nodules.</title>
        <authorList>
            <person name="Sannazzaro A.I."/>
            <person name="Torres Tejerizo G.A."/>
            <person name="Dip D."/>
            <person name="Caballero M."/>
            <person name="Pistorio M."/>
            <person name="Estrella M.J."/>
        </authorList>
    </citation>
    <scope>NUCLEOTIDE SEQUENCE [LARGE SCALE GENOMIC DNA]</scope>
    <source>
        <strain evidence="10 11">CSLC115N</strain>
    </source>
</reference>
<comment type="cofactor">
    <cofactor evidence="1 8">
        <name>Mg(2+)</name>
        <dbReference type="ChEBI" id="CHEBI:18420"/>
    </cofactor>
</comment>
<keyword evidence="11" id="KW-1185">Reference proteome</keyword>
<comment type="caution">
    <text evidence="10">The sequence shown here is derived from an EMBL/GenBank/DDBJ whole genome shotgun (WGS) entry which is preliminary data.</text>
</comment>
<dbReference type="InterPro" id="IPR050556">
    <property type="entry name" value="Type_II_TA_system_RNase"/>
</dbReference>
<dbReference type="CDD" id="cd18746">
    <property type="entry name" value="PIN_VapC4-5_FitB-like"/>
    <property type="match status" value="1"/>
</dbReference>
<evidence type="ECO:0000259" key="9">
    <source>
        <dbReference type="Pfam" id="PF01850"/>
    </source>
</evidence>
<evidence type="ECO:0000256" key="2">
    <source>
        <dbReference type="ARBA" id="ARBA00022649"/>
    </source>
</evidence>
<feature type="domain" description="PIN" evidence="9">
    <location>
        <begin position="2"/>
        <end position="124"/>
    </location>
</feature>
<gene>
    <name evidence="8" type="primary">vapC</name>
    <name evidence="10" type="ORF">C9427_14070</name>
</gene>
<keyword evidence="8" id="KW-0800">Toxin</keyword>
<keyword evidence="5 8" id="KW-0378">Hydrolase</keyword>
<evidence type="ECO:0000256" key="6">
    <source>
        <dbReference type="ARBA" id="ARBA00022842"/>
    </source>
</evidence>
<evidence type="ECO:0000256" key="8">
    <source>
        <dbReference type="HAMAP-Rule" id="MF_00265"/>
    </source>
</evidence>
<dbReference type="SUPFAM" id="SSF88723">
    <property type="entry name" value="PIN domain-like"/>
    <property type="match status" value="1"/>
</dbReference>
<dbReference type="RefSeq" id="WP_107649751.1">
    <property type="nucleotide sequence ID" value="NZ_PZJX01000027.1"/>
</dbReference>
<evidence type="ECO:0000313" key="10">
    <source>
        <dbReference type="EMBL" id="PTE09803.1"/>
    </source>
</evidence>
<dbReference type="HAMAP" id="MF_00265">
    <property type="entry name" value="VapC_Nob1"/>
    <property type="match status" value="1"/>
</dbReference>
<dbReference type="Gene3D" id="3.40.50.1010">
    <property type="entry name" value="5'-nuclease"/>
    <property type="match status" value="1"/>
</dbReference>
<evidence type="ECO:0000256" key="4">
    <source>
        <dbReference type="ARBA" id="ARBA00022723"/>
    </source>
</evidence>
<dbReference type="PANTHER" id="PTHR33653:SF1">
    <property type="entry name" value="RIBONUCLEASE VAPC2"/>
    <property type="match status" value="1"/>
</dbReference>
<name>A0A2T4IW57_9HYPH</name>
<dbReference type="OrthoDB" id="9804823at2"/>
<evidence type="ECO:0000256" key="3">
    <source>
        <dbReference type="ARBA" id="ARBA00022722"/>
    </source>
</evidence>